<sequence length="225" mass="23411">MAPVVQINVHIQFDEAGSRTTATSSWVAAAELEGPGRHQGSSCDAFAASSSDPAECKRAQPRSRATTWTLCVWCADPLRDDGSQPRTGTGQQSSSSSLSGSRFGGGDKSSPNSSSVVAVDAVVHGVGEWGGAVAVDVVVLVPERVAGMGMRPGGRMTWMQSNAQVGLRDLHFLDKTSGRQEGGIEVCRSLLGRDEPQRPPPKESSGKCIGESAASLLSLAFGLTV</sequence>
<evidence type="ECO:0000256" key="1">
    <source>
        <dbReference type="SAM" id="MobiDB-lite"/>
    </source>
</evidence>
<reference evidence="2" key="2">
    <citation type="submission" date="2003-05" db="EMBL/GenBank/DDBJ databases">
        <authorList>
            <person name="Buell C.R."/>
            <person name="Wing R.A."/>
            <person name="McCombie W.R."/>
            <person name="Messing J."/>
            <person name="Yuan Q."/>
            <person name="Ouyang S."/>
        </authorList>
    </citation>
    <scope>NUCLEOTIDE SEQUENCE</scope>
</reference>
<accession>Q33B33</accession>
<organism evidence="2">
    <name type="scientific">Oryza sativa subsp. japonica</name>
    <name type="common">Rice</name>
    <dbReference type="NCBI Taxonomy" id="39947"/>
    <lineage>
        <taxon>Eukaryota</taxon>
        <taxon>Viridiplantae</taxon>
        <taxon>Streptophyta</taxon>
        <taxon>Embryophyta</taxon>
        <taxon>Tracheophyta</taxon>
        <taxon>Spermatophyta</taxon>
        <taxon>Magnoliopsida</taxon>
        <taxon>Liliopsida</taxon>
        <taxon>Poales</taxon>
        <taxon>Poaceae</taxon>
        <taxon>BOP clade</taxon>
        <taxon>Oryzoideae</taxon>
        <taxon>Oryzeae</taxon>
        <taxon>Oryzinae</taxon>
        <taxon>Oryza</taxon>
        <taxon>Oryza sativa</taxon>
    </lineage>
</organism>
<evidence type="ECO:0000313" key="2">
    <source>
        <dbReference type="EMBL" id="ABB46740.1"/>
    </source>
</evidence>
<name>Q33B33_ORYSJ</name>
<proteinExistence type="predicted"/>
<protein>
    <submittedName>
        <fullName evidence="2">Uncharacterized protein</fullName>
    </submittedName>
</protein>
<dbReference type="EMBL" id="DP000086">
    <property type="protein sequence ID" value="ABB46740.1"/>
    <property type="molecule type" value="Genomic_DNA"/>
</dbReference>
<dbReference type="AlphaFoldDB" id="Q33B33"/>
<feature type="region of interest" description="Disordered" evidence="1">
    <location>
        <begin position="82"/>
        <end position="114"/>
    </location>
</feature>
<feature type="region of interest" description="Disordered" evidence="1">
    <location>
        <begin position="33"/>
        <end position="60"/>
    </location>
</feature>
<reference evidence="2" key="1">
    <citation type="journal article" date="2003" name="Science">
        <title>In-depth view of structure, activity, and evolution of rice chromosome 10.</title>
        <authorList>
            <consortium name="Rice Chromosome 10 Sequencing Consortium"/>
        </authorList>
    </citation>
    <scope>NUCLEOTIDE SEQUENCE [LARGE SCALE GENOMIC DNA]</scope>
</reference>
<reference evidence="2" key="3">
    <citation type="submission" date="2006-07" db="EMBL/GenBank/DDBJ databases">
        <authorList>
            <person name="Buell R."/>
        </authorList>
    </citation>
    <scope>NUCLEOTIDE SEQUENCE</scope>
</reference>
<feature type="compositionally biased region" description="Low complexity" evidence="1">
    <location>
        <begin position="41"/>
        <end position="53"/>
    </location>
</feature>
<feature type="compositionally biased region" description="Low complexity" evidence="1">
    <location>
        <begin position="84"/>
        <end position="101"/>
    </location>
</feature>
<gene>
    <name evidence="2" type="ordered locus">LOC_Os10g05580</name>
</gene>